<dbReference type="OrthoDB" id="9760839at2"/>
<name>A0A1S1YTP2_FLAPC</name>
<dbReference type="Proteomes" id="UP000179797">
    <property type="component" value="Unassembled WGS sequence"/>
</dbReference>
<evidence type="ECO:0000256" key="6">
    <source>
        <dbReference type="SAM" id="Phobius"/>
    </source>
</evidence>
<dbReference type="InterPro" id="IPR036890">
    <property type="entry name" value="HATPase_C_sf"/>
</dbReference>
<dbReference type="EMBL" id="JRYR02000002">
    <property type="protein sequence ID" value="OHX64376.1"/>
    <property type="molecule type" value="Genomic_DNA"/>
</dbReference>
<dbReference type="PANTHER" id="PTHR24421:SF10">
    <property type="entry name" value="NITRATE_NITRITE SENSOR PROTEIN NARQ"/>
    <property type="match status" value="1"/>
</dbReference>
<dbReference type="SUPFAM" id="SSF55874">
    <property type="entry name" value="ATPase domain of HSP90 chaperone/DNA topoisomerase II/histidine kinase"/>
    <property type="match status" value="1"/>
</dbReference>
<keyword evidence="6" id="KW-1133">Transmembrane helix</keyword>
<dbReference type="GO" id="GO:0004673">
    <property type="term" value="F:protein histidine kinase activity"/>
    <property type="evidence" value="ECO:0007669"/>
    <property type="project" value="UniProtKB-EC"/>
</dbReference>
<dbReference type="Gene3D" id="3.30.565.10">
    <property type="entry name" value="Histidine kinase-like ATPase, C-terminal domain"/>
    <property type="match status" value="1"/>
</dbReference>
<accession>A0A1S1YTP2</accession>
<dbReference type="Gene3D" id="1.20.5.1930">
    <property type="match status" value="1"/>
</dbReference>
<dbReference type="GO" id="GO:0000160">
    <property type="term" value="P:phosphorelay signal transduction system"/>
    <property type="evidence" value="ECO:0007669"/>
    <property type="project" value="UniProtKB-KW"/>
</dbReference>
<comment type="catalytic activity">
    <reaction evidence="1">
        <text>ATP + protein L-histidine = ADP + protein N-phospho-L-histidine.</text>
        <dbReference type="EC" id="2.7.13.3"/>
    </reaction>
</comment>
<keyword evidence="4" id="KW-0418">Kinase</keyword>
<feature type="transmembrane region" description="Helical" evidence="6">
    <location>
        <begin position="269"/>
        <end position="286"/>
    </location>
</feature>
<dbReference type="Pfam" id="PF02518">
    <property type="entry name" value="HATPase_c"/>
    <property type="match status" value="1"/>
</dbReference>
<dbReference type="InterPro" id="IPR050482">
    <property type="entry name" value="Sensor_HK_TwoCompSys"/>
</dbReference>
<evidence type="ECO:0000313" key="9">
    <source>
        <dbReference type="Proteomes" id="UP000179797"/>
    </source>
</evidence>
<protein>
    <recommendedName>
        <fullName evidence="2">histidine kinase</fullName>
        <ecNumber evidence="2">2.7.13.3</ecNumber>
    </recommendedName>
</protein>
<reference evidence="8 9" key="1">
    <citation type="journal article" date="2012" name="Int. J. Syst. Evol. Microbiol.">
        <title>Flammeovirga pacifica sp. nov., isolated from deep-sea sediment.</title>
        <authorList>
            <person name="Xu H."/>
            <person name="Fu Y."/>
            <person name="Yang N."/>
            <person name="Ding Z."/>
            <person name="Lai Q."/>
            <person name="Zeng R."/>
        </authorList>
    </citation>
    <scope>NUCLEOTIDE SEQUENCE [LARGE SCALE GENOMIC DNA]</scope>
    <source>
        <strain evidence="9">DSM 24597 / LMG 26175 / WPAGA1</strain>
    </source>
</reference>
<feature type="transmembrane region" description="Helical" evidence="6">
    <location>
        <begin position="358"/>
        <end position="378"/>
    </location>
</feature>
<dbReference type="EC" id="2.7.13.3" evidence="2"/>
<sequence length="592" mass="68993">MLVVIFHMLLLITPTKEQSFKHDVKTDFYKYEGNVKLNIHSAVLEQEHWKSISNTIYHDGFNEVEWYKLSVTSEWEGECLLYLDNVLFDKLIVYEVSNQFSEYNFYDLSRYNQLDNFENGGLKQLIFLAKGEKKNIFFKVRSKGFPTYTRLELLTGNMYSKLHNDTHLFQIFARIIIFCFLVFAVLIGVITRFNVFRYYILNTLSSFFLVEAEYGFIVQLVGNQNESYIRLFQLCCMHIFILSYVLFYYKGINNRKTLHKNLSGLTNTAHTFFLASMFVFISGIFTQYTNRFFLVFLGLSYIIVLCLNLYFNYSAYLKKKDIAGISLLINCINLILLVGQMFVLKEYSTSTFTQQTNIYLLVITNTACCFLLLLYYTINIHNKRSQLEVEEHQLLQKYSNEVILGQEKERIRIGRELHDFVGGNLSLVNKTQNLKVDAIKNILINTARNVEELKLGLLEEFDNKVSNKTLFLNLVEKFHSDKMNCFIQFDGDEFDLVSKEMINHLYRITQELMNNALKHSESTLTILAFVIDTKKNTLYFHYNDNGKGFKVSKSLKGMGIKNIQYRVKEMGGNLSINSNNGGTTIVISDLLL</sequence>
<evidence type="ECO:0000256" key="2">
    <source>
        <dbReference type="ARBA" id="ARBA00012438"/>
    </source>
</evidence>
<keyword evidence="6" id="KW-0812">Transmembrane</keyword>
<proteinExistence type="predicted"/>
<comment type="caution">
    <text evidence="8">The sequence shown here is derived from an EMBL/GenBank/DDBJ whole genome shotgun (WGS) entry which is preliminary data.</text>
</comment>
<feature type="domain" description="Histidine kinase/HSP90-like ATPase" evidence="7">
    <location>
        <begin position="503"/>
        <end position="587"/>
    </location>
</feature>
<feature type="transmembrane region" description="Helical" evidence="6">
    <location>
        <begin position="292"/>
        <end position="311"/>
    </location>
</feature>
<dbReference type="RefSeq" id="WP_052431873.1">
    <property type="nucleotide sequence ID" value="NZ_JRYR02000002.1"/>
</dbReference>
<evidence type="ECO:0000256" key="4">
    <source>
        <dbReference type="ARBA" id="ARBA00022777"/>
    </source>
</evidence>
<organism evidence="8 9">
    <name type="scientific">Flammeovirga pacifica</name>
    <dbReference type="NCBI Taxonomy" id="915059"/>
    <lineage>
        <taxon>Bacteria</taxon>
        <taxon>Pseudomonadati</taxon>
        <taxon>Bacteroidota</taxon>
        <taxon>Cytophagia</taxon>
        <taxon>Cytophagales</taxon>
        <taxon>Flammeovirgaceae</taxon>
        <taxon>Flammeovirga</taxon>
    </lineage>
</organism>
<keyword evidence="9" id="KW-1185">Reference proteome</keyword>
<dbReference type="STRING" id="915059.NH26_22550"/>
<gene>
    <name evidence="8" type="ORF">NH26_22550</name>
</gene>
<dbReference type="AlphaFoldDB" id="A0A1S1YTP2"/>
<keyword evidence="3" id="KW-0808">Transferase</keyword>
<dbReference type="InterPro" id="IPR003594">
    <property type="entry name" value="HATPase_dom"/>
</dbReference>
<feature type="transmembrane region" description="Helical" evidence="6">
    <location>
        <begin position="198"/>
        <end position="222"/>
    </location>
</feature>
<evidence type="ECO:0000259" key="7">
    <source>
        <dbReference type="Pfam" id="PF02518"/>
    </source>
</evidence>
<feature type="transmembrane region" description="Helical" evidence="6">
    <location>
        <begin position="323"/>
        <end position="343"/>
    </location>
</feature>
<dbReference type="CDD" id="cd16917">
    <property type="entry name" value="HATPase_UhpB-NarQ-NarX-like"/>
    <property type="match status" value="1"/>
</dbReference>
<evidence type="ECO:0000256" key="1">
    <source>
        <dbReference type="ARBA" id="ARBA00000085"/>
    </source>
</evidence>
<evidence type="ECO:0000313" key="8">
    <source>
        <dbReference type="EMBL" id="OHX64376.1"/>
    </source>
</evidence>
<dbReference type="PANTHER" id="PTHR24421">
    <property type="entry name" value="NITRATE/NITRITE SENSOR PROTEIN NARX-RELATED"/>
    <property type="match status" value="1"/>
</dbReference>
<keyword evidence="5" id="KW-0902">Two-component regulatory system</keyword>
<feature type="transmembrane region" description="Helical" evidence="6">
    <location>
        <begin position="171"/>
        <end position="191"/>
    </location>
</feature>
<feature type="transmembrane region" description="Helical" evidence="6">
    <location>
        <begin position="228"/>
        <end position="249"/>
    </location>
</feature>
<evidence type="ECO:0000256" key="3">
    <source>
        <dbReference type="ARBA" id="ARBA00022679"/>
    </source>
</evidence>
<keyword evidence="6" id="KW-0472">Membrane</keyword>
<evidence type="ECO:0000256" key="5">
    <source>
        <dbReference type="ARBA" id="ARBA00023012"/>
    </source>
</evidence>